<evidence type="ECO:0000313" key="7">
    <source>
        <dbReference type="Proteomes" id="UP000028990"/>
    </source>
</evidence>
<dbReference type="GO" id="GO:0005615">
    <property type="term" value="C:extracellular space"/>
    <property type="evidence" value="ECO:0007669"/>
    <property type="project" value="InterPro"/>
</dbReference>
<name>A0A091DQ22_FUKDA</name>
<organism evidence="6 7">
    <name type="scientific">Fukomys damarensis</name>
    <name type="common">Damaraland mole rat</name>
    <name type="synonym">Cryptomys damarensis</name>
    <dbReference type="NCBI Taxonomy" id="885580"/>
    <lineage>
        <taxon>Eukaryota</taxon>
        <taxon>Metazoa</taxon>
        <taxon>Chordata</taxon>
        <taxon>Craniata</taxon>
        <taxon>Vertebrata</taxon>
        <taxon>Euteleostomi</taxon>
        <taxon>Mammalia</taxon>
        <taxon>Eutheria</taxon>
        <taxon>Euarchontoglires</taxon>
        <taxon>Glires</taxon>
        <taxon>Rodentia</taxon>
        <taxon>Hystricomorpha</taxon>
        <taxon>Bathyergidae</taxon>
        <taxon>Fukomys</taxon>
    </lineage>
</organism>
<keyword evidence="4 5" id="KW-0732">Signal</keyword>
<evidence type="ECO:0000256" key="5">
    <source>
        <dbReference type="SAM" id="SignalP"/>
    </source>
</evidence>
<comment type="subcellular location">
    <subcellularLocation>
        <location evidence="1">Secreted</location>
    </subcellularLocation>
</comment>
<evidence type="ECO:0000256" key="3">
    <source>
        <dbReference type="ARBA" id="ARBA00022525"/>
    </source>
</evidence>
<dbReference type="PANTHER" id="PTHR31708">
    <property type="entry name" value="ABPBG26-RELATED"/>
    <property type="match status" value="1"/>
</dbReference>
<reference evidence="6 7" key="1">
    <citation type="submission" date="2013-11" db="EMBL/GenBank/DDBJ databases">
        <title>The Damaraland mole rat (Fukomys damarensis) genome and evolution of African mole rats.</title>
        <authorList>
            <person name="Gladyshev V.N."/>
            <person name="Fang X."/>
        </authorList>
    </citation>
    <scope>NUCLEOTIDE SEQUENCE [LARGE SCALE GENOMIC DNA]</scope>
    <source>
        <tissue evidence="6">Liver</tissue>
    </source>
</reference>
<feature type="chain" id="PRO_5001872152" evidence="5">
    <location>
        <begin position="24"/>
        <end position="96"/>
    </location>
</feature>
<accession>A0A091DQ22</accession>
<gene>
    <name evidence="6" type="ORF">H920_06210</name>
</gene>
<dbReference type="PROSITE" id="PS51311">
    <property type="entry name" value="SCGB"/>
    <property type="match status" value="1"/>
</dbReference>
<dbReference type="PANTHER" id="PTHR31708:SF0">
    <property type="entry name" value="ABPBG26-RELATED"/>
    <property type="match status" value="1"/>
</dbReference>
<keyword evidence="3" id="KW-0964">Secreted</keyword>
<protein>
    <submittedName>
        <fullName evidence="6">Androgen-binding protein like protein</fullName>
    </submittedName>
</protein>
<dbReference type="SUPFAM" id="SSF48201">
    <property type="entry name" value="Uteroglobin-like"/>
    <property type="match status" value="1"/>
</dbReference>
<evidence type="ECO:0000313" key="6">
    <source>
        <dbReference type="EMBL" id="KFO32365.1"/>
    </source>
</evidence>
<proteinExistence type="inferred from homology"/>
<evidence type="ECO:0000256" key="2">
    <source>
        <dbReference type="ARBA" id="ARBA00008650"/>
    </source>
</evidence>
<evidence type="ECO:0000256" key="1">
    <source>
        <dbReference type="ARBA" id="ARBA00004613"/>
    </source>
</evidence>
<dbReference type="InterPro" id="IPR053723">
    <property type="entry name" value="Secretoglobin_Domain_sf"/>
</dbReference>
<comment type="similarity">
    <text evidence="2">Belongs to the secretoglobin family.</text>
</comment>
<dbReference type="AlphaFoldDB" id="A0A091DQ22"/>
<dbReference type="EMBL" id="KN122176">
    <property type="protein sequence ID" value="KFO32365.1"/>
    <property type="molecule type" value="Genomic_DNA"/>
</dbReference>
<dbReference type="InterPro" id="IPR015332">
    <property type="entry name" value="CH2-like"/>
</dbReference>
<feature type="signal peptide" evidence="5">
    <location>
        <begin position="1"/>
        <end position="23"/>
    </location>
</feature>
<evidence type="ECO:0000256" key="4">
    <source>
        <dbReference type="ARBA" id="ARBA00022729"/>
    </source>
</evidence>
<dbReference type="Proteomes" id="UP000028990">
    <property type="component" value="Unassembled WGS sequence"/>
</dbReference>
<keyword evidence="7" id="KW-1185">Reference proteome</keyword>
<dbReference type="InterPro" id="IPR035960">
    <property type="entry name" value="Secretoglobin_sf"/>
</dbReference>
<dbReference type="Pfam" id="PF09252">
    <property type="entry name" value="Feld-I_B"/>
    <property type="match status" value="1"/>
</dbReference>
<sequence>MKGAVLVLALLVTVELHVQPAEACVIFYEIFSKLALGFEKPLYYALDKVHATEPEKAAFEKIQDCYNEGGIKAKTLDSMALVTPSLIPLLPFMCCI</sequence>
<dbReference type="Gene3D" id="1.20.920.50">
    <property type="match status" value="1"/>
</dbReference>
<dbReference type="InterPro" id="IPR016126">
    <property type="entry name" value="Secretoglobin"/>
</dbReference>